<organism evidence="1 2">
    <name type="scientific">Pseudoalteromonas rubra</name>
    <dbReference type="NCBI Taxonomy" id="43658"/>
    <lineage>
        <taxon>Bacteria</taxon>
        <taxon>Pseudomonadati</taxon>
        <taxon>Pseudomonadota</taxon>
        <taxon>Gammaproteobacteria</taxon>
        <taxon>Alteromonadales</taxon>
        <taxon>Pseudoalteromonadaceae</taxon>
        <taxon>Pseudoalteromonas</taxon>
    </lineage>
</organism>
<dbReference type="GO" id="GO:0008081">
    <property type="term" value="F:phosphoric diester hydrolase activity"/>
    <property type="evidence" value="ECO:0007669"/>
    <property type="project" value="InterPro"/>
</dbReference>
<dbReference type="GO" id="GO:0006629">
    <property type="term" value="P:lipid metabolic process"/>
    <property type="evidence" value="ECO:0007669"/>
    <property type="project" value="InterPro"/>
</dbReference>
<dbReference type="InterPro" id="IPR051057">
    <property type="entry name" value="PI-PLC_domain"/>
</dbReference>
<accession>A0A5S3WH34</accession>
<dbReference type="EMBL" id="PNCI01000058">
    <property type="protein sequence ID" value="TMP25615.1"/>
    <property type="molecule type" value="Genomic_DNA"/>
</dbReference>
<name>A0A5S3WH34_9GAMM</name>
<sequence>MGQGGFITLVNSTDSDWTRTGQHAYQMNAWEFPDTIAAKTSTRVYVEWDQGIFHDQQDDAAEVYYTINDGHHSCFQIQARAKQGFELQVVFDNLVSSGNPTGSTLRLGWQHNGMVSFILAGRYGDYTGSNLQSADWMSQHLALLGDKELRDLCISGSHDSGMSVYTSGTAFAHSCNTLTQSANLQGQLILGARYFDIRPVISDGDYYTGHYSEISQIGSWQGANGQSIASVVSDINAFVAHNNELVILNLSHALNTDVGNAHYRPFTQTEWDGLFDALSGLTHLYVADASSDLTQLTLNQFISGSAAVLLIVEDSNVELGTHAGKGFFPASSLPVYNRYADKNTVAAMADNQLEKMQQHAPEDYFLLSWTLTQDAAQATTCALGVTSSIKALADEANQNLAYLLYPAITPQAYPNIIYTDNLRNSDATAMAMAVNWTVLS</sequence>
<evidence type="ECO:0000313" key="1">
    <source>
        <dbReference type="EMBL" id="TMP25615.1"/>
    </source>
</evidence>
<dbReference type="SUPFAM" id="SSF51695">
    <property type="entry name" value="PLC-like phosphodiesterases"/>
    <property type="match status" value="1"/>
</dbReference>
<dbReference type="PANTHER" id="PTHR13593:SF143">
    <property type="entry name" value="PHOSPHATIDYLINOSITOL-SPECIFIC PHOSPHOLIPASE C X DOMAIN-CONTAINING PROTEIN"/>
    <property type="match status" value="1"/>
</dbReference>
<dbReference type="AlphaFoldDB" id="A0A5S3WH34"/>
<dbReference type="Proteomes" id="UP000310249">
    <property type="component" value="Unassembled WGS sequence"/>
</dbReference>
<dbReference type="RefSeq" id="WP_138552146.1">
    <property type="nucleotide sequence ID" value="NZ_PNCH01000033.1"/>
</dbReference>
<dbReference type="OrthoDB" id="2079904at2"/>
<dbReference type="Gene3D" id="3.20.20.190">
    <property type="entry name" value="Phosphatidylinositol (PI) phosphodiesterase"/>
    <property type="match status" value="1"/>
</dbReference>
<reference evidence="1 2" key="1">
    <citation type="submission" date="2018-01" db="EMBL/GenBank/DDBJ databases">
        <authorList>
            <person name="Paulsen S."/>
            <person name="Gram L.K."/>
        </authorList>
    </citation>
    <scope>NUCLEOTIDE SEQUENCE [LARGE SCALE GENOMIC DNA]</scope>
    <source>
        <strain evidence="1 2">S2676</strain>
    </source>
</reference>
<evidence type="ECO:0008006" key="3">
    <source>
        <dbReference type="Google" id="ProtNLM"/>
    </source>
</evidence>
<protein>
    <recommendedName>
        <fullName evidence="3">Phosphatidylinositol diacylglycerol-lyase</fullName>
    </recommendedName>
</protein>
<gene>
    <name evidence="1" type="ORF">CWB99_20835</name>
</gene>
<reference evidence="2" key="2">
    <citation type="submission" date="2019-06" db="EMBL/GenBank/DDBJ databases">
        <title>Co-occurence of chitin degradation, pigmentation and bioactivity in marine Pseudoalteromonas.</title>
        <authorList>
            <person name="Sonnenschein E.C."/>
            <person name="Bech P.K."/>
        </authorList>
    </citation>
    <scope>NUCLEOTIDE SEQUENCE [LARGE SCALE GENOMIC DNA]</scope>
    <source>
        <strain evidence="2">S2676</strain>
    </source>
</reference>
<proteinExistence type="predicted"/>
<evidence type="ECO:0000313" key="2">
    <source>
        <dbReference type="Proteomes" id="UP000310249"/>
    </source>
</evidence>
<comment type="caution">
    <text evidence="1">The sequence shown here is derived from an EMBL/GenBank/DDBJ whole genome shotgun (WGS) entry which is preliminary data.</text>
</comment>
<dbReference type="PANTHER" id="PTHR13593">
    <property type="match status" value="1"/>
</dbReference>
<dbReference type="InterPro" id="IPR017946">
    <property type="entry name" value="PLC-like_Pdiesterase_TIM-brl"/>
</dbReference>